<dbReference type="AlphaFoldDB" id="A0A5J9U9B5"/>
<reference evidence="2 3" key="1">
    <citation type="journal article" date="2019" name="Sci. Rep.">
        <title>A high-quality genome of Eragrostis curvula grass provides insights into Poaceae evolution and supports new strategies to enhance forage quality.</title>
        <authorList>
            <person name="Carballo J."/>
            <person name="Santos B.A.C.M."/>
            <person name="Zappacosta D."/>
            <person name="Garbus I."/>
            <person name="Selva J.P."/>
            <person name="Gallo C.A."/>
            <person name="Diaz A."/>
            <person name="Albertini E."/>
            <person name="Caccamo M."/>
            <person name="Echenique V."/>
        </authorList>
    </citation>
    <scope>NUCLEOTIDE SEQUENCE [LARGE SCALE GENOMIC DNA]</scope>
    <source>
        <strain evidence="3">cv. Victoria</strain>
        <tissue evidence="2">Leaf</tissue>
    </source>
</reference>
<name>A0A5J9U9B5_9POAL</name>
<organism evidence="2 3">
    <name type="scientific">Eragrostis curvula</name>
    <name type="common">weeping love grass</name>
    <dbReference type="NCBI Taxonomy" id="38414"/>
    <lineage>
        <taxon>Eukaryota</taxon>
        <taxon>Viridiplantae</taxon>
        <taxon>Streptophyta</taxon>
        <taxon>Embryophyta</taxon>
        <taxon>Tracheophyta</taxon>
        <taxon>Spermatophyta</taxon>
        <taxon>Magnoliopsida</taxon>
        <taxon>Liliopsida</taxon>
        <taxon>Poales</taxon>
        <taxon>Poaceae</taxon>
        <taxon>PACMAD clade</taxon>
        <taxon>Chloridoideae</taxon>
        <taxon>Eragrostideae</taxon>
        <taxon>Eragrostidinae</taxon>
        <taxon>Eragrostis</taxon>
    </lineage>
</organism>
<comment type="caution">
    <text evidence="2">The sequence shown here is derived from an EMBL/GenBank/DDBJ whole genome shotgun (WGS) entry which is preliminary data.</text>
</comment>
<dbReference type="Proteomes" id="UP000324897">
    <property type="component" value="Chromosome 7"/>
</dbReference>
<feature type="non-terminal residue" evidence="2">
    <location>
        <position position="1"/>
    </location>
</feature>
<dbReference type="EMBL" id="RWGY01000029">
    <property type="protein sequence ID" value="TVU19868.1"/>
    <property type="molecule type" value="Genomic_DNA"/>
</dbReference>
<evidence type="ECO:0000256" key="1">
    <source>
        <dbReference type="SAM" id="MobiDB-lite"/>
    </source>
</evidence>
<proteinExistence type="predicted"/>
<evidence type="ECO:0000313" key="3">
    <source>
        <dbReference type="Proteomes" id="UP000324897"/>
    </source>
</evidence>
<keyword evidence="3" id="KW-1185">Reference proteome</keyword>
<feature type="compositionally biased region" description="Low complexity" evidence="1">
    <location>
        <begin position="161"/>
        <end position="178"/>
    </location>
</feature>
<sequence>MVQLLSWRGGWIPRSPSRLCSKTWSTTSAPAQDGGLLELTEEILCCLNRALAALQGDGVVDVAAGGCRSKKRRSSPPGAADQSMPKRRARANRCRDADENREEEHDGGRPSCGGSTARRTSRTASTQGQSLVRPFSATILCTYKHDNGCKATRQVQAVGGRPLRLRPSSPTSASTPAAWTPPPRPPPLAKPKKTQQAVGHQLRFRHRHQQRLAAMGPPPPPTMMSGAIPRKFHKP</sequence>
<feature type="region of interest" description="Disordered" evidence="1">
    <location>
        <begin position="67"/>
        <end position="130"/>
    </location>
</feature>
<dbReference type="Gramene" id="TVU19868">
    <property type="protein sequence ID" value="TVU19868"/>
    <property type="gene ID" value="EJB05_36043"/>
</dbReference>
<feature type="compositionally biased region" description="Basic and acidic residues" evidence="1">
    <location>
        <begin position="93"/>
        <end position="108"/>
    </location>
</feature>
<protein>
    <submittedName>
        <fullName evidence="2">Uncharacterized protein</fullName>
    </submittedName>
</protein>
<evidence type="ECO:0000313" key="2">
    <source>
        <dbReference type="EMBL" id="TVU19868.1"/>
    </source>
</evidence>
<gene>
    <name evidence="2" type="ORF">EJB05_36043</name>
</gene>
<feature type="compositionally biased region" description="Low complexity" evidence="1">
    <location>
        <begin position="113"/>
        <end position="130"/>
    </location>
</feature>
<accession>A0A5J9U9B5</accession>
<feature type="region of interest" description="Disordered" evidence="1">
    <location>
        <begin position="158"/>
        <end position="235"/>
    </location>
</feature>
<feature type="compositionally biased region" description="Pro residues" evidence="1">
    <location>
        <begin position="179"/>
        <end position="189"/>
    </location>
</feature>